<keyword evidence="1" id="KW-0547">Nucleotide-binding</keyword>
<proteinExistence type="predicted"/>
<dbReference type="PANTHER" id="PTHR43582">
    <property type="entry name" value="LINEARMYCIN RESISTANCE ATP-BINDING PROTEIN LNRL"/>
    <property type="match status" value="1"/>
</dbReference>
<evidence type="ECO:0000313" key="4">
    <source>
        <dbReference type="EMBL" id="MBP1906843.1"/>
    </source>
</evidence>
<sequence>MSFVKLDQVVKRYGNKVSVDHLNLSIGQGEIFGLLGPNGAGKSTTINMIVGLLEPDQGEIQIDGLSIQKNPMEVKRSIGLVPQDIAVYENMSAYDNVSFFGKLYGLRGAMLKERVHEALAFVGLEDRGKELPHTFSGGMKRRLNIACAIMHRPKLIIMDEPTVGIDPQSRNHILESVRALNEMGSTIIYTSHYMEEVSAICDRVAIVDQGHVIASGTQGELQSRVADHEKIVMKLTGITAQMLQELKTHPQILKLESHEEELNIYIKSSQAHLQDILFICAKHEAIIHSVSCEQPTLETLFLNLTGRNLRD</sequence>
<dbReference type="SUPFAM" id="SSF52540">
    <property type="entry name" value="P-loop containing nucleoside triphosphate hydrolases"/>
    <property type="match status" value="1"/>
</dbReference>
<name>A0ABS4FW83_9BACL</name>
<dbReference type="SMART" id="SM00382">
    <property type="entry name" value="AAA"/>
    <property type="match status" value="1"/>
</dbReference>
<reference evidence="4 5" key="1">
    <citation type="submission" date="2021-03" db="EMBL/GenBank/DDBJ databases">
        <title>Genomic Encyclopedia of Type Strains, Phase IV (KMG-IV): sequencing the most valuable type-strain genomes for metagenomic binning, comparative biology and taxonomic classification.</title>
        <authorList>
            <person name="Goeker M."/>
        </authorList>
    </citation>
    <scope>NUCLEOTIDE SEQUENCE [LARGE SCALE GENOMIC DNA]</scope>
    <source>
        <strain evidence="4 5">DSM 14349</strain>
    </source>
</reference>
<organism evidence="4 5">
    <name type="scientific">Paenibacillus turicensis</name>
    <dbReference type="NCBI Taxonomy" id="160487"/>
    <lineage>
        <taxon>Bacteria</taxon>
        <taxon>Bacillati</taxon>
        <taxon>Bacillota</taxon>
        <taxon>Bacilli</taxon>
        <taxon>Bacillales</taxon>
        <taxon>Paenibacillaceae</taxon>
        <taxon>Paenibacillus</taxon>
    </lineage>
</organism>
<accession>A0ABS4FW83</accession>
<keyword evidence="2 4" id="KW-0067">ATP-binding</keyword>
<dbReference type="EMBL" id="JAGGKG010000019">
    <property type="protein sequence ID" value="MBP1906843.1"/>
    <property type="molecule type" value="Genomic_DNA"/>
</dbReference>
<dbReference type="PROSITE" id="PS00211">
    <property type="entry name" value="ABC_TRANSPORTER_1"/>
    <property type="match status" value="1"/>
</dbReference>
<keyword evidence="5" id="KW-1185">Reference proteome</keyword>
<evidence type="ECO:0000256" key="1">
    <source>
        <dbReference type="ARBA" id="ARBA00022741"/>
    </source>
</evidence>
<feature type="domain" description="ABC transporter" evidence="3">
    <location>
        <begin position="4"/>
        <end position="234"/>
    </location>
</feature>
<dbReference type="PROSITE" id="PS50893">
    <property type="entry name" value="ABC_TRANSPORTER_2"/>
    <property type="match status" value="1"/>
</dbReference>
<dbReference type="PANTHER" id="PTHR43582:SF2">
    <property type="entry name" value="LINEARMYCIN RESISTANCE ATP-BINDING PROTEIN LNRL"/>
    <property type="match status" value="1"/>
</dbReference>
<dbReference type="Gene3D" id="3.40.50.300">
    <property type="entry name" value="P-loop containing nucleotide triphosphate hydrolases"/>
    <property type="match status" value="1"/>
</dbReference>
<dbReference type="Pfam" id="PF00005">
    <property type="entry name" value="ABC_tran"/>
    <property type="match status" value="1"/>
</dbReference>
<dbReference type="GO" id="GO:0005524">
    <property type="term" value="F:ATP binding"/>
    <property type="evidence" value="ECO:0007669"/>
    <property type="project" value="UniProtKB-KW"/>
</dbReference>
<evidence type="ECO:0000259" key="3">
    <source>
        <dbReference type="PROSITE" id="PS50893"/>
    </source>
</evidence>
<dbReference type="InterPro" id="IPR017871">
    <property type="entry name" value="ABC_transporter-like_CS"/>
</dbReference>
<dbReference type="RefSeq" id="WP_210090435.1">
    <property type="nucleotide sequence ID" value="NZ_JAGGKG010000019.1"/>
</dbReference>
<dbReference type="Proteomes" id="UP001519272">
    <property type="component" value="Unassembled WGS sequence"/>
</dbReference>
<evidence type="ECO:0000256" key="2">
    <source>
        <dbReference type="ARBA" id="ARBA00022840"/>
    </source>
</evidence>
<protein>
    <submittedName>
        <fullName evidence="4">ABC-2 type transport system ATP-binding protein</fullName>
    </submittedName>
</protein>
<gene>
    <name evidence="4" type="ORF">J2Z32_003508</name>
</gene>
<dbReference type="InterPro" id="IPR003593">
    <property type="entry name" value="AAA+_ATPase"/>
</dbReference>
<comment type="caution">
    <text evidence="4">The sequence shown here is derived from an EMBL/GenBank/DDBJ whole genome shotgun (WGS) entry which is preliminary data.</text>
</comment>
<dbReference type="InterPro" id="IPR027417">
    <property type="entry name" value="P-loop_NTPase"/>
</dbReference>
<evidence type="ECO:0000313" key="5">
    <source>
        <dbReference type="Proteomes" id="UP001519272"/>
    </source>
</evidence>
<dbReference type="InterPro" id="IPR003439">
    <property type="entry name" value="ABC_transporter-like_ATP-bd"/>
</dbReference>